<dbReference type="OrthoDB" id="1523646at2"/>
<feature type="transmembrane region" description="Helical" evidence="4">
    <location>
        <begin position="193"/>
        <end position="214"/>
    </location>
</feature>
<dbReference type="Gene3D" id="3.30.565.10">
    <property type="entry name" value="Histidine kinase-like ATPase, C-terminal domain"/>
    <property type="match status" value="1"/>
</dbReference>
<dbReference type="CDD" id="cd16917">
    <property type="entry name" value="HATPase_UhpB-NarQ-NarX-like"/>
    <property type="match status" value="1"/>
</dbReference>
<evidence type="ECO:0000256" key="1">
    <source>
        <dbReference type="ARBA" id="ARBA00022679"/>
    </source>
</evidence>
<feature type="transmembrane region" description="Helical" evidence="4">
    <location>
        <begin position="387"/>
        <end position="405"/>
    </location>
</feature>
<feature type="transmembrane region" description="Helical" evidence="4">
    <location>
        <begin position="221"/>
        <end position="238"/>
    </location>
</feature>
<evidence type="ECO:0000313" key="8">
    <source>
        <dbReference type="Proteomes" id="UP000316167"/>
    </source>
</evidence>
<reference evidence="7 8" key="1">
    <citation type="journal article" date="2015" name="Stand. Genomic Sci.">
        <title>Genomic Encyclopedia of Bacterial and Archaeal Type Strains, Phase III: the genomes of soil and plant-associated and newly described type strains.</title>
        <authorList>
            <person name="Whitman W.B."/>
            <person name="Woyke T."/>
            <person name="Klenk H.P."/>
            <person name="Zhou Y."/>
            <person name="Lilburn T.G."/>
            <person name="Beck B.J."/>
            <person name="De Vos P."/>
            <person name="Vandamme P."/>
            <person name="Eisen J.A."/>
            <person name="Garrity G."/>
            <person name="Hugenholtz P."/>
            <person name="Kyrpides N.C."/>
        </authorList>
    </citation>
    <scope>NUCLEOTIDE SEQUENCE [LARGE SCALE GENOMIC DNA]</scope>
    <source>
        <strain evidence="7 8">CGMCC 1.7271</strain>
    </source>
</reference>
<dbReference type="Pfam" id="PF07730">
    <property type="entry name" value="HisKA_3"/>
    <property type="match status" value="1"/>
</dbReference>
<evidence type="ECO:0000313" key="7">
    <source>
        <dbReference type="EMBL" id="TWI78267.1"/>
    </source>
</evidence>
<accession>A0A562SA69</accession>
<comment type="caution">
    <text evidence="7">The sequence shown here is derived from an EMBL/GenBank/DDBJ whole genome shotgun (WGS) entry which is preliminary data.</text>
</comment>
<dbReference type="GO" id="GO:0046983">
    <property type="term" value="F:protein dimerization activity"/>
    <property type="evidence" value="ECO:0007669"/>
    <property type="project" value="InterPro"/>
</dbReference>
<dbReference type="InterPro" id="IPR011712">
    <property type="entry name" value="Sig_transdc_His_kin_sub3_dim/P"/>
</dbReference>
<keyword evidence="4" id="KW-0812">Transmembrane</keyword>
<gene>
    <name evidence="7" type="ORF">IQ13_3949</name>
</gene>
<dbReference type="Pfam" id="PF07695">
    <property type="entry name" value="7TMR-DISM_7TM"/>
    <property type="match status" value="1"/>
</dbReference>
<dbReference type="PROSITE" id="PS50109">
    <property type="entry name" value="HIS_KIN"/>
    <property type="match status" value="1"/>
</dbReference>
<evidence type="ECO:0000256" key="2">
    <source>
        <dbReference type="ARBA" id="ARBA00022777"/>
    </source>
</evidence>
<dbReference type="SMART" id="SM00387">
    <property type="entry name" value="HATPase_c"/>
    <property type="match status" value="1"/>
</dbReference>
<feature type="signal peptide" evidence="5">
    <location>
        <begin position="1"/>
        <end position="20"/>
    </location>
</feature>
<proteinExistence type="predicted"/>
<evidence type="ECO:0000256" key="4">
    <source>
        <dbReference type="SAM" id="Phobius"/>
    </source>
</evidence>
<evidence type="ECO:0000256" key="3">
    <source>
        <dbReference type="ARBA" id="ARBA00023012"/>
    </source>
</evidence>
<organism evidence="7 8">
    <name type="scientific">Lacibacter cauensis</name>
    <dbReference type="NCBI Taxonomy" id="510947"/>
    <lineage>
        <taxon>Bacteria</taxon>
        <taxon>Pseudomonadati</taxon>
        <taxon>Bacteroidota</taxon>
        <taxon>Chitinophagia</taxon>
        <taxon>Chitinophagales</taxon>
        <taxon>Chitinophagaceae</taxon>
        <taxon>Lacibacter</taxon>
    </lineage>
</organism>
<dbReference type="InterPro" id="IPR036890">
    <property type="entry name" value="HATPase_C_sf"/>
</dbReference>
<keyword evidence="2 7" id="KW-0418">Kinase</keyword>
<keyword evidence="5" id="KW-0732">Signal</keyword>
<dbReference type="Gene3D" id="1.20.5.1930">
    <property type="match status" value="1"/>
</dbReference>
<dbReference type="InterPro" id="IPR011623">
    <property type="entry name" value="7TMR_DISM_rcpt_extracell_dom1"/>
</dbReference>
<dbReference type="InterPro" id="IPR005467">
    <property type="entry name" value="His_kinase_dom"/>
</dbReference>
<evidence type="ECO:0000259" key="6">
    <source>
        <dbReference type="PROSITE" id="PS50109"/>
    </source>
</evidence>
<protein>
    <submittedName>
        <fullName evidence="7">Signal transduction histidine kinase</fullName>
    </submittedName>
</protein>
<dbReference type="PANTHER" id="PTHR24421">
    <property type="entry name" value="NITRATE/NITRITE SENSOR PROTEIN NARX-RELATED"/>
    <property type="match status" value="1"/>
</dbReference>
<dbReference type="AlphaFoldDB" id="A0A562SA69"/>
<dbReference type="RefSeq" id="WP_144888419.1">
    <property type="nucleotide sequence ID" value="NZ_VLLE01000007.1"/>
</dbReference>
<feature type="transmembrane region" description="Helical" evidence="4">
    <location>
        <begin position="258"/>
        <end position="276"/>
    </location>
</feature>
<keyword evidence="1" id="KW-0808">Transferase</keyword>
<dbReference type="GO" id="GO:0000155">
    <property type="term" value="F:phosphorelay sensor kinase activity"/>
    <property type="evidence" value="ECO:0007669"/>
    <property type="project" value="InterPro"/>
</dbReference>
<keyword evidence="3" id="KW-0902">Two-component regulatory system</keyword>
<name>A0A562SA69_9BACT</name>
<dbReference type="InterPro" id="IPR050482">
    <property type="entry name" value="Sensor_HK_TwoCompSys"/>
</dbReference>
<evidence type="ECO:0000256" key="5">
    <source>
        <dbReference type="SAM" id="SignalP"/>
    </source>
</evidence>
<feature type="domain" description="Histidine kinase" evidence="6">
    <location>
        <begin position="450"/>
        <end position="637"/>
    </location>
</feature>
<dbReference type="SUPFAM" id="SSF55874">
    <property type="entry name" value="ATPase domain of HSP90 chaperone/DNA topoisomerase II/histidine kinase"/>
    <property type="match status" value="1"/>
</dbReference>
<sequence length="637" mass="73637">MKKYWLLSVLFLTSFTKLFAHEDTSLSVIYTSSVKNLHYLDKNMHVFIDSNNNVDLQLLRGIMFMHLNERPRPKGFKKYMIDSKMYLLFWINNDEDKPRDFFVTPGIYAKECILYTRINNDYPWKEIPGQVVPDKNENAYRYFTVPPGTEMQILVRCSYARTNVIVFKPYLINPIYLDDHISKNHNEWHGVNVFTYLLCGLLLMMMLYSFANYVQNLKRSFLYYSLYSLLIGALLFLKAALHERSTPFNFFYEEYLDYFLQMSGYIFYIGFTRMFLNTPVQYPTLNKMFVIAEIVLGLFLAVFSALYFTGSAYPNLVAVENSSKYFLIFLGIMYVILGIVKRNRLMNYLLAGNVANLLFGGMSQYLISYPSSNLFPDAPLFRQSLVYFEVGIFLELIFFLLGLVYKNKIELIEKVKMDEAMKLEAEKQEYAKQIAVLSAQQDERSRISADMHDELGSGVTAIRLLSEIARKKTKDRPVEEIDRISYNANELMTKMNAIIWSMNAGNDTVDSLVAYIRSYASEYLDNFDMLYRINTPSNLPKLEVSGVKRRNIFLVLKESINNVMKHAGATEVTINVHFSDNNQLIVEIADNGKGIDAEKLNQFGNGLKNMKRRMESIGGTFTITGTNGTRVTLEVPL</sequence>
<feature type="transmembrane region" description="Helical" evidence="4">
    <location>
        <begin position="322"/>
        <end position="340"/>
    </location>
</feature>
<dbReference type="Proteomes" id="UP000316167">
    <property type="component" value="Unassembled WGS sequence"/>
</dbReference>
<feature type="transmembrane region" description="Helical" evidence="4">
    <location>
        <begin position="347"/>
        <end position="367"/>
    </location>
</feature>
<keyword evidence="4" id="KW-0472">Membrane</keyword>
<dbReference type="InterPro" id="IPR003594">
    <property type="entry name" value="HATPase_dom"/>
</dbReference>
<dbReference type="Pfam" id="PF02518">
    <property type="entry name" value="HATPase_c"/>
    <property type="match status" value="1"/>
</dbReference>
<keyword evidence="8" id="KW-1185">Reference proteome</keyword>
<feature type="transmembrane region" description="Helical" evidence="4">
    <location>
        <begin position="288"/>
        <end position="310"/>
    </location>
</feature>
<keyword evidence="4" id="KW-1133">Transmembrane helix</keyword>
<dbReference type="EMBL" id="VLLE01000007">
    <property type="protein sequence ID" value="TWI78267.1"/>
    <property type="molecule type" value="Genomic_DNA"/>
</dbReference>
<dbReference type="GO" id="GO:0016020">
    <property type="term" value="C:membrane"/>
    <property type="evidence" value="ECO:0007669"/>
    <property type="project" value="InterPro"/>
</dbReference>
<feature type="chain" id="PRO_5021989964" evidence="5">
    <location>
        <begin position="21"/>
        <end position="637"/>
    </location>
</feature>